<feature type="region of interest" description="Disordered" evidence="1">
    <location>
        <begin position="34"/>
        <end position="56"/>
    </location>
</feature>
<evidence type="ECO:0000256" key="1">
    <source>
        <dbReference type="SAM" id="MobiDB-lite"/>
    </source>
</evidence>
<proteinExistence type="predicted"/>
<name>A0A316UQM9_9BASI</name>
<dbReference type="EMBL" id="KZ819671">
    <property type="protein sequence ID" value="PWN26611.1"/>
    <property type="molecule type" value="Genomic_DNA"/>
</dbReference>
<organism evidence="3 4">
    <name type="scientific">Jaminaea rosea</name>
    <dbReference type="NCBI Taxonomy" id="1569628"/>
    <lineage>
        <taxon>Eukaryota</taxon>
        <taxon>Fungi</taxon>
        <taxon>Dikarya</taxon>
        <taxon>Basidiomycota</taxon>
        <taxon>Ustilaginomycotina</taxon>
        <taxon>Exobasidiomycetes</taxon>
        <taxon>Microstromatales</taxon>
        <taxon>Microstromatales incertae sedis</taxon>
        <taxon>Jaminaea</taxon>
    </lineage>
</organism>
<gene>
    <name evidence="3" type="ORF">BDZ90DRAFT_233220</name>
</gene>
<dbReference type="GeneID" id="37028381"/>
<dbReference type="RefSeq" id="XP_025361223.1">
    <property type="nucleotide sequence ID" value="XM_025506558.1"/>
</dbReference>
<reference evidence="3 4" key="1">
    <citation type="journal article" date="2018" name="Mol. Biol. Evol.">
        <title>Broad Genomic Sampling Reveals a Smut Pathogenic Ancestry of the Fungal Clade Ustilaginomycotina.</title>
        <authorList>
            <person name="Kijpornyongpan T."/>
            <person name="Mondo S.J."/>
            <person name="Barry K."/>
            <person name="Sandor L."/>
            <person name="Lee J."/>
            <person name="Lipzen A."/>
            <person name="Pangilinan J."/>
            <person name="LaButti K."/>
            <person name="Hainaut M."/>
            <person name="Henrissat B."/>
            <person name="Grigoriev I.V."/>
            <person name="Spatafora J.W."/>
            <person name="Aime M.C."/>
        </authorList>
    </citation>
    <scope>NUCLEOTIDE SEQUENCE [LARGE SCALE GENOMIC DNA]</scope>
    <source>
        <strain evidence="3 4">MCA 5214</strain>
    </source>
</reference>
<protein>
    <submittedName>
        <fullName evidence="3">Uncharacterized protein</fullName>
    </submittedName>
</protein>
<dbReference type="AlphaFoldDB" id="A0A316UQM9"/>
<accession>A0A316UQM9</accession>
<keyword evidence="4" id="KW-1185">Reference proteome</keyword>
<evidence type="ECO:0000313" key="4">
    <source>
        <dbReference type="Proteomes" id="UP000245884"/>
    </source>
</evidence>
<sequence>MVFLTFALTPFALALMALAPAYQAKHMVCTWKPGIGSPNQYKYEKASRRPRVPLSS</sequence>
<evidence type="ECO:0000256" key="2">
    <source>
        <dbReference type="SAM" id="SignalP"/>
    </source>
</evidence>
<keyword evidence="2" id="KW-0732">Signal</keyword>
<evidence type="ECO:0000313" key="3">
    <source>
        <dbReference type="EMBL" id="PWN26611.1"/>
    </source>
</evidence>
<feature type="signal peptide" evidence="2">
    <location>
        <begin position="1"/>
        <end position="24"/>
    </location>
</feature>
<dbReference type="Proteomes" id="UP000245884">
    <property type="component" value="Unassembled WGS sequence"/>
</dbReference>
<feature type="chain" id="PRO_5016432732" evidence="2">
    <location>
        <begin position="25"/>
        <end position="56"/>
    </location>
</feature>